<proteinExistence type="predicted"/>
<evidence type="ECO:0000313" key="2">
    <source>
        <dbReference type="Proteomes" id="UP000011131"/>
    </source>
</evidence>
<gene>
    <name evidence="1" type="ordered locus">MYSTI_01874</name>
</gene>
<accession>L7U349</accession>
<dbReference type="RefSeq" id="WP_015347468.1">
    <property type="nucleotide sequence ID" value="NC_020126.1"/>
</dbReference>
<dbReference type="HOGENOM" id="CLU_1250009_0_0_7"/>
<name>L7U349_MYXSD</name>
<dbReference type="Proteomes" id="UP000011131">
    <property type="component" value="Chromosome"/>
</dbReference>
<dbReference type="PATRIC" id="fig|1278073.3.peg.1925"/>
<dbReference type="AlphaFoldDB" id="L7U349"/>
<sequence length="217" mass="22973">MNLLGVVVILAVSSAAPQGSEGSCATANIETALKAVFERYPNAGELDLMRDSGEPVTPAFLSTAFKVRDVRNGYATLEHADLVEQYEAALFKNSSGYHLVIVSTGGSVSRLGVFRCDARGLVPDAQALSFSREDALKLYGDAGLIGKKGLTAQHLQDWAGSLVQFALPRKGRSIVLKAAVDEPAHLHGKKLGTVEYSDGRFTVHSLGKAKQASASAE</sequence>
<dbReference type="KEGG" id="msd:MYSTI_01874"/>
<evidence type="ECO:0000313" key="1">
    <source>
        <dbReference type="EMBL" id="AGC43206.1"/>
    </source>
</evidence>
<dbReference type="STRING" id="1278073.MYSTI_01874"/>
<dbReference type="EMBL" id="CP004025">
    <property type="protein sequence ID" value="AGC43206.1"/>
    <property type="molecule type" value="Genomic_DNA"/>
</dbReference>
<dbReference type="OrthoDB" id="5518563at2"/>
<organism evidence="1 2">
    <name type="scientific">Myxococcus stipitatus (strain DSM 14675 / JCM 12634 / Mx s8)</name>
    <dbReference type="NCBI Taxonomy" id="1278073"/>
    <lineage>
        <taxon>Bacteria</taxon>
        <taxon>Pseudomonadati</taxon>
        <taxon>Myxococcota</taxon>
        <taxon>Myxococcia</taxon>
        <taxon>Myxococcales</taxon>
        <taxon>Cystobacterineae</taxon>
        <taxon>Myxococcaceae</taxon>
        <taxon>Myxococcus</taxon>
    </lineage>
</organism>
<reference evidence="1 2" key="1">
    <citation type="journal article" date="2013" name="Genome Announc.">
        <title>Complete genome sequence of Myxococcus stipitatus strain DSM 14675, a fruiting myxobacterium.</title>
        <authorList>
            <person name="Huntley S."/>
            <person name="Kneip S."/>
            <person name="Treuner-Lange A."/>
            <person name="Sogaard-Andersen L."/>
        </authorList>
    </citation>
    <scope>NUCLEOTIDE SEQUENCE [LARGE SCALE GENOMIC DNA]</scope>
    <source>
        <strain evidence="2">DSM 14675 / JCM 12634 / Mx s8</strain>
    </source>
</reference>
<keyword evidence="2" id="KW-1185">Reference proteome</keyword>
<protein>
    <submittedName>
        <fullName evidence="1">Uncharacterized protein</fullName>
    </submittedName>
</protein>